<feature type="region of interest" description="Disordered" evidence="1">
    <location>
        <begin position="1"/>
        <end position="22"/>
    </location>
</feature>
<dbReference type="Proteomes" id="UP001550210">
    <property type="component" value="Unassembled WGS sequence"/>
</dbReference>
<dbReference type="RefSeq" id="WP_355400435.1">
    <property type="nucleotide sequence ID" value="NZ_JBEXPZ010000041.1"/>
</dbReference>
<evidence type="ECO:0000313" key="3">
    <source>
        <dbReference type="Proteomes" id="UP001550210"/>
    </source>
</evidence>
<keyword evidence="3" id="KW-1185">Reference proteome</keyword>
<evidence type="ECO:0000256" key="1">
    <source>
        <dbReference type="SAM" id="MobiDB-lite"/>
    </source>
</evidence>
<organism evidence="2 3">
    <name type="scientific">Streptomyces ossamyceticus</name>
    <dbReference type="NCBI Taxonomy" id="249581"/>
    <lineage>
        <taxon>Bacteria</taxon>
        <taxon>Bacillati</taxon>
        <taxon>Actinomycetota</taxon>
        <taxon>Actinomycetes</taxon>
        <taxon>Kitasatosporales</taxon>
        <taxon>Streptomycetaceae</taxon>
        <taxon>Streptomyces</taxon>
    </lineage>
</organism>
<gene>
    <name evidence="2" type="ORF">ABZZ21_28905</name>
</gene>
<evidence type="ECO:0000313" key="2">
    <source>
        <dbReference type="EMBL" id="MET9848491.1"/>
    </source>
</evidence>
<name>A0ABV2V3U7_9ACTN</name>
<dbReference type="EMBL" id="JBEXPZ010000041">
    <property type="protein sequence ID" value="MET9848491.1"/>
    <property type="molecule type" value="Genomic_DNA"/>
</dbReference>
<sequence>MTEQPDSEPVLSRVEPLGGGQYADEPYEAALGDLRGTVGEVSAALRDAAGATREHLLGRQRELNRLQLGLRPDDMDALADAHALCRRIRAELARLPGGDA</sequence>
<reference evidence="2 3" key="1">
    <citation type="submission" date="2024-06" db="EMBL/GenBank/DDBJ databases">
        <title>The Natural Products Discovery Center: Release of the First 8490 Sequenced Strains for Exploring Actinobacteria Biosynthetic Diversity.</title>
        <authorList>
            <person name="Kalkreuter E."/>
            <person name="Kautsar S.A."/>
            <person name="Yang D."/>
            <person name="Bader C.D."/>
            <person name="Teijaro C.N."/>
            <person name="Fluegel L."/>
            <person name="Davis C.M."/>
            <person name="Simpson J.R."/>
            <person name="Lauterbach L."/>
            <person name="Steele A.D."/>
            <person name="Gui C."/>
            <person name="Meng S."/>
            <person name="Li G."/>
            <person name="Viehrig K."/>
            <person name="Ye F."/>
            <person name="Su P."/>
            <person name="Kiefer A.F."/>
            <person name="Nichols A."/>
            <person name="Cepeda A.J."/>
            <person name="Yan W."/>
            <person name="Fan B."/>
            <person name="Jiang Y."/>
            <person name="Adhikari A."/>
            <person name="Zheng C.-J."/>
            <person name="Schuster L."/>
            <person name="Cowan T.M."/>
            <person name="Smanski M.J."/>
            <person name="Chevrette M.G."/>
            <person name="De Carvalho L.P.S."/>
            <person name="Shen B."/>
        </authorList>
    </citation>
    <scope>NUCLEOTIDE SEQUENCE [LARGE SCALE GENOMIC DNA]</scope>
    <source>
        <strain evidence="2 3">NPDC006434</strain>
    </source>
</reference>
<proteinExistence type="predicted"/>
<protein>
    <submittedName>
        <fullName evidence="2">Uncharacterized protein</fullName>
    </submittedName>
</protein>
<comment type="caution">
    <text evidence="2">The sequence shown here is derived from an EMBL/GenBank/DDBJ whole genome shotgun (WGS) entry which is preliminary data.</text>
</comment>
<accession>A0ABV2V3U7</accession>